<dbReference type="GeneID" id="20210137"/>
<keyword evidence="16" id="KW-0520">NAD</keyword>
<comment type="catalytic activity">
    <reaction evidence="26">
        <text>4alpha-carboxy-4beta-methyl-5alpha-cholest-8-en-3beta-ol + NAD(+) = 4alpha-methyl-5alpha-cholest-8-en-3-one + CO2 + NADH</text>
        <dbReference type="Rhea" id="RHEA:47168"/>
        <dbReference type="ChEBI" id="CHEBI:16526"/>
        <dbReference type="ChEBI" id="CHEBI:57540"/>
        <dbReference type="ChEBI" id="CHEBI:57945"/>
        <dbReference type="ChEBI" id="CHEBI:87047"/>
        <dbReference type="ChEBI" id="CHEBI:87050"/>
    </reaction>
    <physiologicalReaction direction="left-to-right" evidence="26">
        <dbReference type="Rhea" id="RHEA:47169"/>
    </physiologicalReaction>
</comment>
<dbReference type="EMBL" id="KB096183">
    <property type="protein sequence ID" value="ESO07497.1"/>
    <property type="molecule type" value="Genomic_DNA"/>
</dbReference>
<evidence type="ECO:0000256" key="31">
    <source>
        <dbReference type="ARBA" id="ARBA00060653"/>
    </source>
</evidence>
<evidence type="ECO:0000256" key="20">
    <source>
        <dbReference type="ARBA" id="ARBA00023221"/>
    </source>
</evidence>
<keyword evidence="11" id="KW-0752">Steroid biosynthesis</keyword>
<keyword evidence="19" id="KW-1207">Sterol metabolism</keyword>
<dbReference type="EnsemblMetazoa" id="HelroT185437">
    <property type="protein sequence ID" value="HelroP185437"/>
    <property type="gene ID" value="HelroG185437"/>
</dbReference>
<evidence type="ECO:0000256" key="27">
    <source>
        <dbReference type="ARBA" id="ARBA00051958"/>
    </source>
</evidence>
<evidence type="ECO:0000256" key="26">
    <source>
        <dbReference type="ARBA" id="ARBA00051762"/>
    </source>
</evidence>
<dbReference type="PANTHER" id="PTHR43245:SF51">
    <property type="entry name" value="SHORT CHAIN DEHYDROGENASE_REDUCTASE FAMILY 42E, MEMBER 2"/>
    <property type="match status" value="1"/>
</dbReference>
<dbReference type="STRING" id="6412.T1FMT8"/>
<comment type="catalytic activity">
    <reaction evidence="28">
        <text>4alpha-carboxy-5alpha-cholest-8-ene-3beta-ol + NAD(+) = 5alpha-cholest-8-en-3-one + CO2 + NADH</text>
        <dbReference type="Rhea" id="RHEA:47172"/>
        <dbReference type="ChEBI" id="CHEBI:16526"/>
        <dbReference type="ChEBI" id="CHEBI:57540"/>
        <dbReference type="ChEBI" id="CHEBI:57945"/>
        <dbReference type="ChEBI" id="CHEBI:87055"/>
        <dbReference type="ChEBI" id="CHEBI:87056"/>
    </reaction>
    <physiologicalReaction direction="left-to-right" evidence="28">
        <dbReference type="Rhea" id="RHEA:47173"/>
    </physiologicalReaction>
</comment>
<dbReference type="Gene3D" id="3.40.50.720">
    <property type="entry name" value="NAD(P)-binding Rossmann-like Domain"/>
    <property type="match status" value="1"/>
</dbReference>
<evidence type="ECO:0000256" key="15">
    <source>
        <dbReference type="ARBA" id="ARBA00023011"/>
    </source>
</evidence>
<comment type="catalytic activity">
    <reaction evidence="24">
        <text>a 3beta-hydroxysteroid-4alpha-carboxylate + NAD(+) = a 3-oxosteroid + CO2 + NADH</text>
        <dbReference type="Rhea" id="RHEA:34775"/>
        <dbReference type="ChEBI" id="CHEBI:16526"/>
        <dbReference type="ChEBI" id="CHEBI:47788"/>
        <dbReference type="ChEBI" id="CHEBI:57540"/>
        <dbReference type="ChEBI" id="CHEBI:57945"/>
        <dbReference type="ChEBI" id="CHEBI:136966"/>
        <dbReference type="EC" id="1.1.1.170"/>
    </reaction>
</comment>
<sequence length="349" mass="39088">MSVKAIKPDSKIVLVIGGSGFVGRHLVEKLCSLGYTVRVFDLRTTFEHEKVTFYNGDLCNKQDLLKCMDNVDTVFHCATPSPLSNNKKVFLRVNVDGTKNVLDACFEKGVKNLILTSSASVVYSGSNIEHGDETLPYAKRPLDCYTQTKIQQEKLVLSANSESLKTIALRPHGIFGPRDPHMLPTTARLAAAGKTKFIIGKGINKVDFTYIDNVVYAHVLAAQQLQQKPEIAGNAYNITNNEPILFWEFMSRLLKGLGYAAPKYHLPYYFIYFLAFLVQIFVFIVSPFKTIRPTLTTMTVALAGTHHYYSCEKAASEFNYSPVVKLEDAIERTLQSVPELHNKHAKKVK</sequence>
<evidence type="ECO:0000256" key="21">
    <source>
        <dbReference type="ARBA" id="ARBA00050270"/>
    </source>
</evidence>
<dbReference type="InterPro" id="IPR002225">
    <property type="entry name" value="3Beta_OHSteriod_DH/Estase"/>
</dbReference>
<evidence type="ECO:0000313" key="37">
    <source>
        <dbReference type="EnsemblMetazoa" id="HelroP185437"/>
    </source>
</evidence>
<dbReference type="OrthoDB" id="10262413at2759"/>
<dbReference type="EC" id="1.1.1.170" evidence="32"/>
<keyword evidence="6" id="KW-0153">Cholesterol metabolism</keyword>
<comment type="catalytic activity">
    <reaction evidence="30">
        <text>4alpha-carboxyzymosterol + NADP(+) = zymosterone + CO2 + NADPH</text>
        <dbReference type="Rhea" id="RHEA:33455"/>
        <dbReference type="ChEBI" id="CHEBI:16526"/>
        <dbReference type="ChEBI" id="CHEBI:52386"/>
        <dbReference type="ChEBI" id="CHEBI:57783"/>
        <dbReference type="ChEBI" id="CHEBI:58349"/>
        <dbReference type="ChEBI" id="CHEBI:143575"/>
    </reaction>
    <physiologicalReaction direction="left-to-right" evidence="30">
        <dbReference type="Rhea" id="RHEA:33456"/>
    </physiologicalReaction>
</comment>
<dbReference type="OMA" id="STAHWFD"/>
<dbReference type="CTD" id="20210137"/>
<keyword evidence="14 34" id="KW-0560">Oxidoreductase</keyword>
<evidence type="ECO:0000256" key="6">
    <source>
        <dbReference type="ARBA" id="ARBA00022548"/>
    </source>
</evidence>
<dbReference type="FunFam" id="3.40.50.720:FF:000251">
    <property type="entry name" value="Sterol-4-alpha-carboxylate 3-dehydrogenase, decarboxylating"/>
    <property type="match status" value="1"/>
</dbReference>
<keyword evidence="20" id="KW-0753">Steroid metabolism</keyword>
<evidence type="ECO:0000313" key="36">
    <source>
        <dbReference type="EMBL" id="ESO07497.1"/>
    </source>
</evidence>
<keyword evidence="5" id="KW-0444">Lipid biosynthesis</keyword>
<keyword evidence="15" id="KW-0756">Sterol biosynthesis</keyword>
<evidence type="ECO:0000256" key="8">
    <source>
        <dbReference type="ARBA" id="ARBA00022692"/>
    </source>
</evidence>
<keyword evidence="10" id="KW-0256">Endoplasmic reticulum</keyword>
<proteinExistence type="inferred from homology"/>
<evidence type="ECO:0000256" key="23">
    <source>
        <dbReference type="ARBA" id="ARBA00051034"/>
    </source>
</evidence>
<dbReference type="HOGENOM" id="CLU_007383_6_8_1"/>
<evidence type="ECO:0000256" key="12">
    <source>
        <dbReference type="ARBA" id="ARBA00022989"/>
    </source>
</evidence>
<dbReference type="Pfam" id="PF01073">
    <property type="entry name" value="3Beta_HSD"/>
    <property type="match status" value="1"/>
</dbReference>
<evidence type="ECO:0000256" key="29">
    <source>
        <dbReference type="ARBA" id="ARBA00052679"/>
    </source>
</evidence>
<dbReference type="GO" id="GO:0006695">
    <property type="term" value="P:cholesterol biosynthetic process"/>
    <property type="evidence" value="ECO:0007669"/>
    <property type="project" value="UniProtKB-KW"/>
</dbReference>
<dbReference type="GO" id="GO:0005789">
    <property type="term" value="C:endoplasmic reticulum membrane"/>
    <property type="evidence" value="ECO:0007669"/>
    <property type="project" value="UniProtKB-SubCell"/>
</dbReference>
<dbReference type="Proteomes" id="UP000015101">
    <property type="component" value="Unassembled WGS sequence"/>
</dbReference>
<evidence type="ECO:0000259" key="35">
    <source>
        <dbReference type="Pfam" id="PF01073"/>
    </source>
</evidence>
<evidence type="ECO:0000256" key="17">
    <source>
        <dbReference type="ARBA" id="ARBA00023098"/>
    </source>
</evidence>
<dbReference type="RefSeq" id="XP_009014108.1">
    <property type="nucleotide sequence ID" value="XM_009015860.1"/>
</dbReference>
<reference evidence="38" key="1">
    <citation type="submission" date="2012-12" db="EMBL/GenBank/DDBJ databases">
        <authorList>
            <person name="Hellsten U."/>
            <person name="Grimwood J."/>
            <person name="Chapman J.A."/>
            <person name="Shapiro H."/>
            <person name="Aerts A."/>
            <person name="Otillar R.P."/>
            <person name="Terry A.Y."/>
            <person name="Boore J.L."/>
            <person name="Simakov O."/>
            <person name="Marletaz F."/>
            <person name="Cho S.-J."/>
            <person name="Edsinger-Gonzales E."/>
            <person name="Havlak P."/>
            <person name="Kuo D.-H."/>
            <person name="Larsson T."/>
            <person name="Lv J."/>
            <person name="Arendt D."/>
            <person name="Savage R."/>
            <person name="Osoegawa K."/>
            <person name="de Jong P."/>
            <person name="Lindberg D.R."/>
            <person name="Seaver E.C."/>
            <person name="Weisblat D.A."/>
            <person name="Putnam N.H."/>
            <person name="Grigoriev I.V."/>
            <person name="Rokhsar D.S."/>
        </authorList>
    </citation>
    <scope>NUCLEOTIDE SEQUENCE</scope>
</reference>
<evidence type="ECO:0000256" key="7">
    <source>
        <dbReference type="ARBA" id="ARBA00022677"/>
    </source>
</evidence>
<comment type="catalytic activity">
    <reaction evidence="23">
        <text>a 3beta-hydroxysteroid-4alpha-carboxylate + NADP(+) = a 3-oxosteroid + CO2 + NADPH</text>
        <dbReference type="Rhea" id="RHEA:34771"/>
        <dbReference type="ChEBI" id="CHEBI:16526"/>
        <dbReference type="ChEBI" id="CHEBI:47788"/>
        <dbReference type="ChEBI" id="CHEBI:57783"/>
        <dbReference type="ChEBI" id="CHEBI:58349"/>
        <dbReference type="ChEBI" id="CHEBI:136966"/>
        <dbReference type="EC" id="1.1.1.170"/>
    </reaction>
</comment>
<comment type="similarity">
    <text evidence="3 34">Belongs to the 3-beta-HSD family.</text>
</comment>
<comment type="catalytic activity">
    <reaction evidence="29">
        <text>4beta-methylzymosterol-4alpha-carboxylate + NADP(+) = 3-dehydro-4-methylzymosterol + CO2 + NADPH</text>
        <dbReference type="Rhea" id="RHEA:33447"/>
        <dbReference type="ChEBI" id="CHEBI:16526"/>
        <dbReference type="ChEBI" id="CHEBI:50593"/>
        <dbReference type="ChEBI" id="CHEBI:57783"/>
        <dbReference type="ChEBI" id="CHEBI:58349"/>
        <dbReference type="ChEBI" id="CHEBI:64925"/>
        <dbReference type="EC" id="1.1.1.170"/>
    </reaction>
    <physiologicalReaction direction="left-to-right" evidence="29">
        <dbReference type="Rhea" id="RHEA:33448"/>
    </physiologicalReaction>
</comment>
<keyword evidence="9" id="KW-0152">Cholesterol biosynthesis</keyword>
<evidence type="ECO:0000256" key="16">
    <source>
        <dbReference type="ARBA" id="ARBA00023027"/>
    </source>
</evidence>
<keyword evidence="38" id="KW-1185">Reference proteome</keyword>
<dbReference type="KEGG" id="hro:HELRODRAFT_185437"/>
<dbReference type="SUPFAM" id="SSF51735">
    <property type="entry name" value="NAD(P)-binding Rossmann-fold domains"/>
    <property type="match status" value="1"/>
</dbReference>
<evidence type="ECO:0000256" key="28">
    <source>
        <dbReference type="ARBA" id="ARBA00052650"/>
    </source>
</evidence>
<name>T1FMT8_HELRO</name>
<dbReference type="GO" id="GO:0000252">
    <property type="term" value="F:3-beta-hydroxysteroid dehydrogenase [NAD(P)+]/C4-decarboxylase activity"/>
    <property type="evidence" value="ECO:0007669"/>
    <property type="project" value="UniProtKB-EC"/>
</dbReference>
<evidence type="ECO:0000256" key="25">
    <source>
        <dbReference type="ARBA" id="ARBA00051429"/>
    </source>
</evidence>
<accession>T1FMT8</accession>
<evidence type="ECO:0000313" key="38">
    <source>
        <dbReference type="Proteomes" id="UP000015101"/>
    </source>
</evidence>
<evidence type="ECO:0000256" key="32">
    <source>
        <dbReference type="ARBA" id="ARBA00066634"/>
    </source>
</evidence>
<evidence type="ECO:0000256" key="18">
    <source>
        <dbReference type="ARBA" id="ARBA00023136"/>
    </source>
</evidence>
<protein>
    <recommendedName>
        <fullName evidence="33">Sterol-4-alpha-carboxylate 3-dehydrogenase, decarboxylating</fullName>
        <ecNumber evidence="32">1.1.1.170</ecNumber>
    </recommendedName>
</protein>
<evidence type="ECO:0000256" key="2">
    <source>
        <dbReference type="ARBA" id="ARBA00004502"/>
    </source>
</evidence>
<evidence type="ECO:0000256" key="10">
    <source>
        <dbReference type="ARBA" id="ARBA00022824"/>
    </source>
</evidence>
<evidence type="ECO:0000256" key="9">
    <source>
        <dbReference type="ARBA" id="ARBA00022778"/>
    </source>
</evidence>
<evidence type="ECO:0000256" key="4">
    <source>
        <dbReference type="ARBA" id="ARBA00011738"/>
    </source>
</evidence>
<comment type="catalytic activity">
    <reaction evidence="25">
        <text>4alpha-carboxy-4beta-methyl-5alpha-cholest-8-en-3beta-ol + NADP(+) = 4alpha-methyl-5alpha-cholest-8-en-3-one + CO2 + NADPH</text>
        <dbReference type="Rhea" id="RHEA:46828"/>
        <dbReference type="ChEBI" id="CHEBI:16526"/>
        <dbReference type="ChEBI" id="CHEBI:57783"/>
        <dbReference type="ChEBI" id="CHEBI:58349"/>
        <dbReference type="ChEBI" id="CHEBI:87047"/>
        <dbReference type="ChEBI" id="CHEBI:87050"/>
    </reaction>
    <physiologicalReaction direction="left-to-right" evidence="25">
        <dbReference type="Rhea" id="RHEA:46829"/>
    </physiologicalReaction>
</comment>
<dbReference type="GO" id="GO:0016616">
    <property type="term" value="F:oxidoreductase activity, acting on the CH-OH group of donors, NAD or NADP as acceptor"/>
    <property type="evidence" value="ECO:0000318"/>
    <property type="project" value="GO_Central"/>
</dbReference>
<evidence type="ECO:0000256" key="34">
    <source>
        <dbReference type="RuleBase" id="RU004475"/>
    </source>
</evidence>
<keyword evidence="12 34" id="KW-1133">Transmembrane helix</keyword>
<comment type="catalytic activity">
    <reaction evidence="22">
        <text>4alpha-carboxy-5alpha-cholest-8-ene-3beta-ol + NADP(+) = 5alpha-cholest-8-en-3-one + CO2 + NADPH</text>
        <dbReference type="Rhea" id="RHEA:46848"/>
        <dbReference type="ChEBI" id="CHEBI:16526"/>
        <dbReference type="ChEBI" id="CHEBI:57783"/>
        <dbReference type="ChEBI" id="CHEBI:58349"/>
        <dbReference type="ChEBI" id="CHEBI:87055"/>
        <dbReference type="ChEBI" id="CHEBI:87056"/>
    </reaction>
    <physiologicalReaction direction="left-to-right" evidence="22">
        <dbReference type="Rhea" id="RHEA:46849"/>
    </physiologicalReaction>
</comment>
<reference evidence="36 38" key="2">
    <citation type="journal article" date="2013" name="Nature">
        <title>Insights into bilaterian evolution from three spiralian genomes.</title>
        <authorList>
            <person name="Simakov O."/>
            <person name="Marletaz F."/>
            <person name="Cho S.J."/>
            <person name="Edsinger-Gonzales E."/>
            <person name="Havlak P."/>
            <person name="Hellsten U."/>
            <person name="Kuo D.H."/>
            <person name="Larsson T."/>
            <person name="Lv J."/>
            <person name="Arendt D."/>
            <person name="Savage R."/>
            <person name="Osoegawa K."/>
            <person name="de Jong P."/>
            <person name="Grimwood J."/>
            <person name="Chapman J.A."/>
            <person name="Shapiro H."/>
            <person name="Aerts A."/>
            <person name="Otillar R.P."/>
            <person name="Terry A.Y."/>
            <person name="Boore J.L."/>
            <person name="Grigoriev I.V."/>
            <person name="Lindberg D.R."/>
            <person name="Seaver E.C."/>
            <person name="Weisblat D.A."/>
            <person name="Putnam N.H."/>
            <person name="Rokhsar D.S."/>
        </authorList>
    </citation>
    <scope>NUCLEOTIDE SEQUENCE</scope>
</reference>
<keyword evidence="17" id="KW-0443">Lipid metabolism</keyword>
<comment type="pathway">
    <text evidence="31">Steroid biosynthesis; zymosterol biosynthesis; zymosterol from lanosterol: step 4/6.</text>
</comment>
<keyword evidence="13" id="KW-0007">Acetylation</keyword>
<gene>
    <name evidence="37" type="primary">20210137</name>
    <name evidence="36" type="ORF">HELRODRAFT_185437</name>
</gene>
<dbReference type="InterPro" id="IPR036291">
    <property type="entry name" value="NAD(P)-bd_dom_sf"/>
</dbReference>
<feature type="transmembrane region" description="Helical" evidence="34">
    <location>
        <begin position="269"/>
        <end position="288"/>
    </location>
</feature>
<evidence type="ECO:0000256" key="14">
    <source>
        <dbReference type="ARBA" id="ARBA00023002"/>
    </source>
</evidence>
<keyword evidence="18 34" id="KW-0472">Membrane</keyword>
<dbReference type="PANTHER" id="PTHR43245">
    <property type="entry name" value="BIFUNCTIONAL POLYMYXIN RESISTANCE PROTEIN ARNA"/>
    <property type="match status" value="1"/>
</dbReference>
<keyword evidence="8 34" id="KW-0812">Transmembrane</keyword>
<dbReference type="AlphaFoldDB" id="T1FMT8"/>
<evidence type="ECO:0000256" key="13">
    <source>
        <dbReference type="ARBA" id="ARBA00022990"/>
    </source>
</evidence>
<evidence type="ECO:0000256" key="3">
    <source>
        <dbReference type="ARBA" id="ARBA00009219"/>
    </source>
</evidence>
<comment type="catalytic activity">
    <reaction evidence="21">
        <text>4alpha-carboxyzymosterol + NAD(+) = zymosterone + CO2 + NADH</text>
        <dbReference type="Rhea" id="RHEA:47164"/>
        <dbReference type="ChEBI" id="CHEBI:16526"/>
        <dbReference type="ChEBI" id="CHEBI:52386"/>
        <dbReference type="ChEBI" id="CHEBI:57540"/>
        <dbReference type="ChEBI" id="CHEBI:57945"/>
        <dbReference type="ChEBI" id="CHEBI:143575"/>
    </reaction>
    <physiologicalReaction direction="left-to-right" evidence="21">
        <dbReference type="Rhea" id="RHEA:47165"/>
    </physiologicalReaction>
</comment>
<dbReference type="EMBL" id="AMQM01003464">
    <property type="status" value="NOT_ANNOTATED_CDS"/>
    <property type="molecule type" value="Genomic_DNA"/>
</dbReference>
<reference evidence="37" key="3">
    <citation type="submission" date="2015-06" db="UniProtKB">
        <authorList>
            <consortium name="EnsemblMetazoa"/>
        </authorList>
    </citation>
    <scope>IDENTIFICATION</scope>
</reference>
<evidence type="ECO:0000256" key="22">
    <source>
        <dbReference type="ARBA" id="ARBA00051020"/>
    </source>
</evidence>
<comment type="catalytic activity">
    <reaction evidence="27">
        <text>4beta-methylzymosterol-4alpha-carboxylate + NAD(+) = 3-dehydro-4-methylzymosterol + CO2 + NADH</text>
        <dbReference type="Rhea" id="RHEA:47160"/>
        <dbReference type="ChEBI" id="CHEBI:16526"/>
        <dbReference type="ChEBI" id="CHEBI:50593"/>
        <dbReference type="ChEBI" id="CHEBI:57540"/>
        <dbReference type="ChEBI" id="CHEBI:57945"/>
        <dbReference type="ChEBI" id="CHEBI:64925"/>
    </reaction>
    <physiologicalReaction direction="left-to-right" evidence="27">
        <dbReference type="Rhea" id="RHEA:47161"/>
    </physiologicalReaction>
</comment>
<evidence type="ECO:0000256" key="30">
    <source>
        <dbReference type="ARBA" id="ARBA00052802"/>
    </source>
</evidence>
<organism evidence="37 38">
    <name type="scientific">Helobdella robusta</name>
    <name type="common">Californian leech</name>
    <dbReference type="NCBI Taxonomy" id="6412"/>
    <lineage>
        <taxon>Eukaryota</taxon>
        <taxon>Metazoa</taxon>
        <taxon>Spiralia</taxon>
        <taxon>Lophotrochozoa</taxon>
        <taxon>Annelida</taxon>
        <taxon>Clitellata</taxon>
        <taxon>Hirudinea</taxon>
        <taxon>Rhynchobdellida</taxon>
        <taxon>Glossiphoniidae</taxon>
        <taxon>Helobdella</taxon>
    </lineage>
</organism>
<dbReference type="InParanoid" id="T1FMT8"/>
<dbReference type="InterPro" id="IPR050177">
    <property type="entry name" value="Lipid_A_modif_metabolic_enz"/>
</dbReference>
<evidence type="ECO:0000256" key="19">
    <source>
        <dbReference type="ARBA" id="ARBA00023166"/>
    </source>
</evidence>
<comment type="subunit">
    <text evidence="4">Homodimer.</text>
</comment>
<evidence type="ECO:0000256" key="5">
    <source>
        <dbReference type="ARBA" id="ARBA00022516"/>
    </source>
</evidence>
<evidence type="ECO:0000256" key="33">
    <source>
        <dbReference type="ARBA" id="ARBA00074569"/>
    </source>
</evidence>
<comment type="subcellular location">
    <subcellularLocation>
        <location evidence="1">Endoplasmic reticulum membrane</location>
        <topology evidence="1">Single-pass membrane protein</topology>
    </subcellularLocation>
    <subcellularLocation>
        <location evidence="2">Lipid droplet</location>
    </subcellularLocation>
</comment>
<evidence type="ECO:0000256" key="24">
    <source>
        <dbReference type="ARBA" id="ARBA00051208"/>
    </source>
</evidence>
<dbReference type="GO" id="GO:0005811">
    <property type="term" value="C:lipid droplet"/>
    <property type="evidence" value="ECO:0007669"/>
    <property type="project" value="UniProtKB-SubCell"/>
</dbReference>
<evidence type="ECO:0000256" key="11">
    <source>
        <dbReference type="ARBA" id="ARBA00022955"/>
    </source>
</evidence>
<keyword evidence="7" id="KW-0551">Lipid droplet</keyword>
<dbReference type="eggNOG" id="KOG1430">
    <property type="taxonomic scope" value="Eukaryota"/>
</dbReference>
<evidence type="ECO:0000256" key="1">
    <source>
        <dbReference type="ARBA" id="ARBA00004389"/>
    </source>
</evidence>
<feature type="domain" description="3-beta hydroxysteroid dehydrogenase/isomerase" evidence="35">
    <location>
        <begin position="14"/>
        <end position="266"/>
    </location>
</feature>